<dbReference type="CDD" id="cd12162">
    <property type="entry name" value="2-Hacid_dh_4"/>
    <property type="match status" value="1"/>
</dbReference>
<dbReference type="Proteomes" id="UP000014155">
    <property type="component" value="Unassembled WGS sequence"/>
</dbReference>
<dbReference type="EMBL" id="AORV01000063">
    <property type="protein sequence ID" value="EMS69864.1"/>
    <property type="molecule type" value="Genomic_DNA"/>
</dbReference>
<dbReference type="Gene3D" id="3.40.50.720">
    <property type="entry name" value="NAD(P)-binding Rossmann-like Domain"/>
    <property type="match status" value="2"/>
</dbReference>
<dbReference type="eggNOG" id="COG1052">
    <property type="taxonomic scope" value="Bacteria"/>
</dbReference>
<evidence type="ECO:0000259" key="6">
    <source>
        <dbReference type="Pfam" id="PF02826"/>
    </source>
</evidence>
<evidence type="ECO:0000256" key="3">
    <source>
        <dbReference type="ARBA" id="ARBA00023027"/>
    </source>
</evidence>
<evidence type="ECO:0000256" key="1">
    <source>
        <dbReference type="ARBA" id="ARBA00005854"/>
    </source>
</evidence>
<comment type="similarity">
    <text evidence="1 4">Belongs to the D-isomer specific 2-hydroxyacid dehydrogenase family.</text>
</comment>
<dbReference type="SUPFAM" id="SSF52283">
    <property type="entry name" value="Formate/glycerate dehydrogenase catalytic domain-like"/>
    <property type="match status" value="1"/>
</dbReference>
<dbReference type="InterPro" id="IPR050418">
    <property type="entry name" value="D-iso_2-hydroxyacid_DH_PdxB"/>
</dbReference>
<feature type="domain" description="D-isomer specific 2-hydroxyacid dehydrogenase catalytic" evidence="5">
    <location>
        <begin position="20"/>
        <end position="318"/>
    </location>
</feature>
<dbReference type="GO" id="GO:0008465">
    <property type="term" value="F:hydroxypyruvate reductase (NADH) activity"/>
    <property type="evidence" value="ECO:0007669"/>
    <property type="project" value="UniProtKB-EC"/>
</dbReference>
<organism evidence="7 8">
    <name type="scientific">Ruminiclostridium cellobioparum subsp. termitidis CT1112</name>
    <dbReference type="NCBI Taxonomy" id="1195236"/>
    <lineage>
        <taxon>Bacteria</taxon>
        <taxon>Bacillati</taxon>
        <taxon>Bacillota</taxon>
        <taxon>Clostridia</taxon>
        <taxon>Eubacteriales</taxon>
        <taxon>Oscillospiraceae</taxon>
        <taxon>Ruminiclostridium</taxon>
    </lineage>
</organism>
<sequence>MKIVILDGYAMNPGDLSWSEMEKLGELKLYDRTPKEAILDRICDAEIVLTNKVILTREILEKAPTVKYIGVMATGYNVVDTAAARELGIIVTNVPAYSTESVAQLVLAFILELCHHVGEHNRAVQEGAWTSSKDFTFWNYPLIELAGKTLGLIGYGVIGQAVARLAVAFGMNVKIFSRTVKKELETDKIKFINFDELLEQSDFISLHCPLTEETKGLINKDSISKMLPGAYLINTSRGPVIVEQDLADALNSGKLAGAAVDVVSVEPILADNPLLGAKNCIITPHFGWAPFEARTRLMDVLISNIKAYMEGKPVNVVNR</sequence>
<dbReference type="SUPFAM" id="SSF51735">
    <property type="entry name" value="NAD(P)-binding Rossmann-fold domains"/>
    <property type="match status" value="1"/>
</dbReference>
<accession>S0FL20</accession>
<dbReference type="InterPro" id="IPR006139">
    <property type="entry name" value="D-isomer_2_OHA_DH_cat_dom"/>
</dbReference>
<dbReference type="PATRIC" id="fig|1195236.3.peg.4648"/>
<dbReference type="PANTHER" id="PTHR43761:SF1">
    <property type="entry name" value="D-ISOMER SPECIFIC 2-HYDROXYACID DEHYDROGENASE CATALYTIC DOMAIN-CONTAINING PROTEIN-RELATED"/>
    <property type="match status" value="1"/>
</dbReference>
<dbReference type="Pfam" id="PF02826">
    <property type="entry name" value="2-Hacid_dh_C"/>
    <property type="match status" value="1"/>
</dbReference>
<keyword evidence="2 4" id="KW-0560">Oxidoreductase</keyword>
<protein>
    <submittedName>
        <fullName evidence="7">D-isomer specific 2-hydroxyacid dehydrogenase NAD-binding</fullName>
        <ecNumber evidence="7">1.1.1.29</ecNumber>
    </submittedName>
</protein>
<dbReference type="AlphaFoldDB" id="S0FL20"/>
<evidence type="ECO:0000313" key="7">
    <source>
        <dbReference type="EMBL" id="EMS69864.1"/>
    </source>
</evidence>
<dbReference type="PANTHER" id="PTHR43761">
    <property type="entry name" value="D-ISOMER SPECIFIC 2-HYDROXYACID DEHYDROGENASE FAMILY PROTEIN (AFU_ORTHOLOGUE AFUA_1G13630)"/>
    <property type="match status" value="1"/>
</dbReference>
<feature type="domain" description="D-isomer specific 2-hydroxyacid dehydrogenase NAD-binding" evidence="6">
    <location>
        <begin position="107"/>
        <end position="287"/>
    </location>
</feature>
<name>S0FL20_RUMCE</name>
<dbReference type="EC" id="1.1.1.29" evidence="7"/>
<evidence type="ECO:0000256" key="2">
    <source>
        <dbReference type="ARBA" id="ARBA00023002"/>
    </source>
</evidence>
<dbReference type="InterPro" id="IPR029753">
    <property type="entry name" value="D-isomer_DH_CS"/>
</dbReference>
<dbReference type="STRING" id="1195236.CTER_4464"/>
<evidence type="ECO:0000313" key="8">
    <source>
        <dbReference type="Proteomes" id="UP000014155"/>
    </source>
</evidence>
<evidence type="ECO:0000259" key="5">
    <source>
        <dbReference type="Pfam" id="PF00389"/>
    </source>
</evidence>
<gene>
    <name evidence="7" type="ORF">CTER_4464</name>
</gene>
<evidence type="ECO:0000256" key="4">
    <source>
        <dbReference type="RuleBase" id="RU003719"/>
    </source>
</evidence>
<comment type="caution">
    <text evidence="7">The sequence shown here is derived from an EMBL/GenBank/DDBJ whole genome shotgun (WGS) entry which is preliminary data.</text>
</comment>
<dbReference type="FunFam" id="3.40.50.720:FF:000203">
    <property type="entry name" value="D-3-phosphoglycerate dehydrogenase (SerA)"/>
    <property type="match status" value="1"/>
</dbReference>
<keyword evidence="8" id="KW-1185">Reference proteome</keyword>
<dbReference type="RefSeq" id="WP_004629550.1">
    <property type="nucleotide sequence ID" value="NZ_AORV01000063.1"/>
</dbReference>
<proteinExistence type="inferred from homology"/>
<dbReference type="GO" id="GO:0051287">
    <property type="term" value="F:NAD binding"/>
    <property type="evidence" value="ECO:0007669"/>
    <property type="project" value="InterPro"/>
</dbReference>
<dbReference type="InterPro" id="IPR006140">
    <property type="entry name" value="D-isomer_DH_NAD-bd"/>
</dbReference>
<dbReference type="InterPro" id="IPR036291">
    <property type="entry name" value="NAD(P)-bd_dom_sf"/>
</dbReference>
<reference evidence="7 8" key="1">
    <citation type="journal article" date="2013" name="Genome Announc.">
        <title>Draft Genome Sequence of the Cellulolytic, Mesophilic, Anaerobic Bacterium Clostridium termitidis Strain CT1112 (DSM 5398).</title>
        <authorList>
            <person name="Lal S."/>
            <person name="Ramachandran U."/>
            <person name="Zhang X."/>
            <person name="Munir R."/>
            <person name="Sparling R."/>
            <person name="Levin D.B."/>
        </authorList>
    </citation>
    <scope>NUCLEOTIDE SEQUENCE [LARGE SCALE GENOMIC DNA]</scope>
    <source>
        <strain evidence="7 8">CT1112</strain>
    </source>
</reference>
<keyword evidence="3" id="KW-0520">NAD</keyword>
<dbReference type="Pfam" id="PF00389">
    <property type="entry name" value="2-Hacid_dh"/>
    <property type="match status" value="1"/>
</dbReference>
<dbReference type="PROSITE" id="PS00670">
    <property type="entry name" value="D_2_HYDROXYACID_DH_2"/>
    <property type="match status" value="1"/>
</dbReference>